<dbReference type="EC" id="2.3.2.27" evidence="4"/>
<evidence type="ECO:0000256" key="1">
    <source>
        <dbReference type="ARBA" id="ARBA00000900"/>
    </source>
</evidence>
<dbReference type="PANTHER" id="PTHR33389">
    <property type="entry name" value="FAMILY PROTEIN, PUTATIVE (DUF2921)-RELATED"/>
    <property type="match status" value="1"/>
</dbReference>
<proteinExistence type="predicted"/>
<evidence type="ECO:0000256" key="6">
    <source>
        <dbReference type="ARBA" id="ARBA00022692"/>
    </source>
</evidence>
<evidence type="ECO:0000256" key="4">
    <source>
        <dbReference type="ARBA" id="ARBA00012483"/>
    </source>
</evidence>
<evidence type="ECO:0000256" key="5">
    <source>
        <dbReference type="ARBA" id="ARBA00022679"/>
    </source>
</evidence>
<organism evidence="12 13">
    <name type="scientific">Oryza sativa subsp. japonica</name>
    <name type="common">Rice</name>
    <dbReference type="NCBI Taxonomy" id="39947"/>
    <lineage>
        <taxon>Eukaryota</taxon>
        <taxon>Viridiplantae</taxon>
        <taxon>Streptophyta</taxon>
        <taxon>Embryophyta</taxon>
        <taxon>Tracheophyta</taxon>
        <taxon>Spermatophyta</taxon>
        <taxon>Magnoliopsida</taxon>
        <taxon>Liliopsida</taxon>
        <taxon>Poales</taxon>
        <taxon>Poaceae</taxon>
        <taxon>BOP clade</taxon>
        <taxon>Oryzoideae</taxon>
        <taxon>Oryzeae</taxon>
        <taxon>Oryzinae</taxon>
        <taxon>Oryza</taxon>
        <taxon>Oryza sativa</taxon>
    </lineage>
</organism>
<comment type="catalytic activity">
    <reaction evidence="1">
        <text>S-ubiquitinyl-[E2 ubiquitin-conjugating enzyme]-L-cysteine + [acceptor protein]-L-lysine = [E2 ubiquitin-conjugating enzyme]-L-cysteine + N(6)-ubiquitinyl-[acceptor protein]-L-lysine.</text>
        <dbReference type="EC" id="2.3.2.27"/>
    </reaction>
</comment>
<comment type="pathway">
    <text evidence="3">Protein modification; protein ubiquitination.</text>
</comment>
<name>A0A0N7KNR2_ORYSJ</name>
<dbReference type="EMBL" id="AP014963">
    <property type="protein sequence ID" value="BAT02330.1"/>
    <property type="molecule type" value="Genomic_DNA"/>
</dbReference>
<comment type="subcellular location">
    <subcellularLocation>
        <location evidence="2">Endomembrane system</location>
        <topology evidence="2">Multi-pass membrane protein</topology>
    </subcellularLocation>
</comment>
<dbReference type="InParanoid" id="A0A0N7KNR2"/>
<dbReference type="PaxDb" id="39947-A0A0N7KNR2"/>
<dbReference type="STRING" id="39947.A0A0N7KNR2"/>
<evidence type="ECO:0000256" key="9">
    <source>
        <dbReference type="ARBA" id="ARBA00023136"/>
    </source>
</evidence>
<keyword evidence="7" id="KW-0833">Ubl conjugation pathway</keyword>
<sequence>MRTRGAVVERYVGLVKEWFLLPQVIGNAVWRVNCKPLRNAYYGGVTAVWMLPHVYRYLRPPEVYIYRPEVQDDAMAFYEKATDVVVPVVAVALALLIYVQQRWNYKIVGWSLLRTEARLLIMTRTVVFVAVDCFKNRLEVK</sequence>
<evidence type="ECO:0000256" key="3">
    <source>
        <dbReference type="ARBA" id="ARBA00004906"/>
    </source>
</evidence>
<evidence type="ECO:0000259" key="11">
    <source>
        <dbReference type="Pfam" id="PF11145"/>
    </source>
</evidence>
<dbReference type="Proteomes" id="UP000059680">
    <property type="component" value="Chromosome 7"/>
</dbReference>
<keyword evidence="13" id="KW-1185">Reference proteome</keyword>
<evidence type="ECO:0000256" key="10">
    <source>
        <dbReference type="SAM" id="Phobius"/>
    </source>
</evidence>
<evidence type="ECO:0000256" key="7">
    <source>
        <dbReference type="ARBA" id="ARBA00022786"/>
    </source>
</evidence>
<dbReference type="eggNOG" id="ENOG502QUZB">
    <property type="taxonomic scope" value="Eukaryota"/>
</dbReference>
<evidence type="ECO:0000256" key="2">
    <source>
        <dbReference type="ARBA" id="ARBA00004127"/>
    </source>
</evidence>
<dbReference type="InterPro" id="IPR021319">
    <property type="entry name" value="DUF2921"/>
</dbReference>
<reference evidence="12 13" key="2">
    <citation type="journal article" date="2013" name="Plant Cell Physiol.">
        <title>Rice Annotation Project Database (RAP-DB): an integrative and interactive database for rice genomics.</title>
        <authorList>
            <person name="Sakai H."/>
            <person name="Lee S.S."/>
            <person name="Tanaka T."/>
            <person name="Numa H."/>
            <person name="Kim J."/>
            <person name="Kawahara Y."/>
            <person name="Wakimoto H."/>
            <person name="Yang C.C."/>
            <person name="Iwamoto M."/>
            <person name="Abe T."/>
            <person name="Yamada Y."/>
            <person name="Muto A."/>
            <person name="Inokuchi H."/>
            <person name="Ikemura T."/>
            <person name="Matsumoto T."/>
            <person name="Sasaki T."/>
            <person name="Itoh T."/>
        </authorList>
    </citation>
    <scope>NUCLEOTIDE SEQUENCE [LARGE SCALE GENOMIC DNA]</scope>
    <source>
        <strain evidence="13">cv. Nipponbare</strain>
    </source>
</reference>
<keyword evidence="9 10" id="KW-0472">Membrane</keyword>
<dbReference type="GO" id="GO:0012505">
    <property type="term" value="C:endomembrane system"/>
    <property type="evidence" value="ECO:0007669"/>
    <property type="project" value="UniProtKB-SubCell"/>
</dbReference>
<dbReference type="PANTHER" id="PTHR33389:SF16">
    <property type="entry name" value="BACTERIAL IG-LIKE DOMAIN-CONTAINING PROTEIN"/>
    <property type="match status" value="1"/>
</dbReference>
<dbReference type="Gramene" id="Os07t0580733-00">
    <property type="protein sequence ID" value="Os07t0580733-00"/>
    <property type="gene ID" value="Os07g0580733"/>
</dbReference>
<protein>
    <recommendedName>
        <fullName evidence="4">RING-type E3 ubiquitin transferase</fullName>
        <ecNumber evidence="4">2.3.2.27</ecNumber>
    </recommendedName>
</protein>
<accession>A0A0N7KNR2</accession>
<evidence type="ECO:0000313" key="13">
    <source>
        <dbReference type="Proteomes" id="UP000059680"/>
    </source>
</evidence>
<feature type="transmembrane region" description="Helical" evidence="10">
    <location>
        <begin position="40"/>
        <end position="58"/>
    </location>
</feature>
<keyword evidence="6 10" id="KW-0812">Transmembrane</keyword>
<feature type="transmembrane region" description="Helical" evidence="10">
    <location>
        <begin position="78"/>
        <end position="99"/>
    </location>
</feature>
<feature type="domain" description="SWEET-like" evidence="11">
    <location>
        <begin position="9"/>
        <end position="106"/>
    </location>
</feature>
<reference evidence="13" key="1">
    <citation type="journal article" date="2005" name="Nature">
        <title>The map-based sequence of the rice genome.</title>
        <authorList>
            <consortium name="International rice genome sequencing project (IRGSP)"/>
            <person name="Matsumoto T."/>
            <person name="Wu J."/>
            <person name="Kanamori H."/>
            <person name="Katayose Y."/>
            <person name="Fujisawa M."/>
            <person name="Namiki N."/>
            <person name="Mizuno H."/>
            <person name="Yamamoto K."/>
            <person name="Antonio B.A."/>
            <person name="Baba T."/>
            <person name="Sakata K."/>
            <person name="Nagamura Y."/>
            <person name="Aoki H."/>
            <person name="Arikawa K."/>
            <person name="Arita K."/>
            <person name="Bito T."/>
            <person name="Chiden Y."/>
            <person name="Fujitsuka N."/>
            <person name="Fukunaka R."/>
            <person name="Hamada M."/>
            <person name="Harada C."/>
            <person name="Hayashi A."/>
            <person name="Hijishita S."/>
            <person name="Honda M."/>
            <person name="Hosokawa S."/>
            <person name="Ichikawa Y."/>
            <person name="Idonuma A."/>
            <person name="Iijima M."/>
            <person name="Ikeda M."/>
            <person name="Ikeno M."/>
            <person name="Ito K."/>
            <person name="Ito S."/>
            <person name="Ito T."/>
            <person name="Ito Y."/>
            <person name="Ito Y."/>
            <person name="Iwabuchi A."/>
            <person name="Kamiya K."/>
            <person name="Karasawa W."/>
            <person name="Kurita K."/>
            <person name="Katagiri S."/>
            <person name="Kikuta A."/>
            <person name="Kobayashi H."/>
            <person name="Kobayashi N."/>
            <person name="Machita K."/>
            <person name="Maehara T."/>
            <person name="Masukawa M."/>
            <person name="Mizubayashi T."/>
            <person name="Mukai Y."/>
            <person name="Nagasaki H."/>
            <person name="Nagata Y."/>
            <person name="Naito S."/>
            <person name="Nakashima M."/>
            <person name="Nakama Y."/>
            <person name="Nakamichi Y."/>
            <person name="Nakamura M."/>
            <person name="Meguro A."/>
            <person name="Negishi M."/>
            <person name="Ohta I."/>
            <person name="Ohta T."/>
            <person name="Okamoto M."/>
            <person name="Ono N."/>
            <person name="Saji S."/>
            <person name="Sakaguchi M."/>
            <person name="Sakai K."/>
            <person name="Shibata M."/>
            <person name="Shimokawa T."/>
            <person name="Song J."/>
            <person name="Takazaki Y."/>
            <person name="Terasawa K."/>
            <person name="Tsugane M."/>
            <person name="Tsuji K."/>
            <person name="Ueda S."/>
            <person name="Waki K."/>
            <person name="Yamagata H."/>
            <person name="Yamamoto M."/>
            <person name="Yamamoto S."/>
            <person name="Yamane H."/>
            <person name="Yoshiki S."/>
            <person name="Yoshihara R."/>
            <person name="Yukawa K."/>
            <person name="Zhong H."/>
            <person name="Yano M."/>
            <person name="Yuan Q."/>
            <person name="Ouyang S."/>
            <person name="Liu J."/>
            <person name="Jones K.M."/>
            <person name="Gansberger K."/>
            <person name="Moffat K."/>
            <person name="Hill J."/>
            <person name="Bera J."/>
            <person name="Fadrosh D."/>
            <person name="Jin S."/>
            <person name="Johri S."/>
            <person name="Kim M."/>
            <person name="Overton L."/>
            <person name="Reardon M."/>
            <person name="Tsitrin T."/>
            <person name="Vuong H."/>
            <person name="Weaver B."/>
            <person name="Ciecko A."/>
            <person name="Tallon L."/>
            <person name="Jackson J."/>
            <person name="Pai G."/>
            <person name="Aken S.V."/>
            <person name="Utterback T."/>
            <person name="Reidmuller S."/>
            <person name="Feldblyum T."/>
            <person name="Hsiao J."/>
            <person name="Zismann V."/>
            <person name="Iobst S."/>
            <person name="de Vazeille A.R."/>
            <person name="Buell C.R."/>
            <person name="Ying K."/>
            <person name="Li Y."/>
            <person name="Lu T."/>
            <person name="Huang Y."/>
            <person name="Zhao Q."/>
            <person name="Feng Q."/>
            <person name="Zhang L."/>
            <person name="Zhu J."/>
            <person name="Weng Q."/>
            <person name="Mu J."/>
            <person name="Lu Y."/>
            <person name="Fan D."/>
            <person name="Liu Y."/>
            <person name="Guan J."/>
            <person name="Zhang Y."/>
            <person name="Yu S."/>
            <person name="Liu X."/>
            <person name="Zhang Y."/>
            <person name="Hong G."/>
            <person name="Han B."/>
            <person name="Choisne N."/>
            <person name="Demange N."/>
            <person name="Orjeda G."/>
            <person name="Samain S."/>
            <person name="Cattolico L."/>
            <person name="Pelletier E."/>
            <person name="Couloux A."/>
            <person name="Segurens B."/>
            <person name="Wincker P."/>
            <person name="D'Hont A."/>
            <person name="Scarpelli C."/>
            <person name="Weissenbach J."/>
            <person name="Salanoubat M."/>
            <person name="Quetier F."/>
            <person name="Yu Y."/>
            <person name="Kim H.R."/>
            <person name="Rambo T."/>
            <person name="Currie J."/>
            <person name="Collura K."/>
            <person name="Luo M."/>
            <person name="Yang T."/>
            <person name="Ammiraju J.S.S."/>
            <person name="Engler F."/>
            <person name="Soderlund C."/>
            <person name="Wing R.A."/>
            <person name="Palmer L.E."/>
            <person name="de la Bastide M."/>
            <person name="Spiegel L."/>
            <person name="Nascimento L."/>
            <person name="Zutavern T."/>
            <person name="O'Shaughnessy A."/>
            <person name="Dike S."/>
            <person name="Dedhia N."/>
            <person name="Preston R."/>
            <person name="Balija V."/>
            <person name="McCombie W.R."/>
            <person name="Chow T."/>
            <person name="Chen H."/>
            <person name="Chung M."/>
            <person name="Chen C."/>
            <person name="Shaw J."/>
            <person name="Wu H."/>
            <person name="Hsiao K."/>
            <person name="Chao Y."/>
            <person name="Chu M."/>
            <person name="Cheng C."/>
            <person name="Hour A."/>
            <person name="Lee P."/>
            <person name="Lin S."/>
            <person name="Lin Y."/>
            <person name="Liou J."/>
            <person name="Liu S."/>
            <person name="Hsing Y."/>
            <person name="Raghuvanshi S."/>
            <person name="Mohanty A."/>
            <person name="Bharti A.K."/>
            <person name="Gaur A."/>
            <person name="Gupta V."/>
            <person name="Kumar D."/>
            <person name="Ravi V."/>
            <person name="Vij S."/>
            <person name="Kapur A."/>
            <person name="Khurana P."/>
            <person name="Khurana P."/>
            <person name="Khurana J.P."/>
            <person name="Tyagi A.K."/>
            <person name="Gaikwad K."/>
            <person name="Singh A."/>
            <person name="Dalal V."/>
            <person name="Srivastava S."/>
            <person name="Dixit A."/>
            <person name="Pal A.K."/>
            <person name="Ghazi I.A."/>
            <person name="Yadav M."/>
            <person name="Pandit A."/>
            <person name="Bhargava A."/>
            <person name="Sureshbabu K."/>
            <person name="Batra K."/>
            <person name="Sharma T.R."/>
            <person name="Mohapatra T."/>
            <person name="Singh N.K."/>
            <person name="Messing J."/>
            <person name="Nelson A.B."/>
            <person name="Fuks G."/>
            <person name="Kavchok S."/>
            <person name="Keizer G."/>
            <person name="Linton E."/>
            <person name="Llaca V."/>
            <person name="Song R."/>
            <person name="Tanyolac B."/>
            <person name="Young S."/>
            <person name="Ho-Il K."/>
            <person name="Hahn J.H."/>
            <person name="Sangsakoo G."/>
            <person name="Vanavichit A."/>
            <person name="de Mattos Luiz.A.T."/>
            <person name="Zimmer P.D."/>
            <person name="Malone G."/>
            <person name="Dellagostin O."/>
            <person name="de Oliveira A.C."/>
            <person name="Bevan M."/>
            <person name="Bancroft I."/>
            <person name="Minx P."/>
            <person name="Cordum H."/>
            <person name="Wilson R."/>
            <person name="Cheng Z."/>
            <person name="Jin W."/>
            <person name="Jiang J."/>
            <person name="Leong S.A."/>
            <person name="Iwama H."/>
            <person name="Gojobori T."/>
            <person name="Itoh T."/>
            <person name="Niimura Y."/>
            <person name="Fujii Y."/>
            <person name="Habara T."/>
            <person name="Sakai H."/>
            <person name="Sato Y."/>
            <person name="Wilson G."/>
            <person name="Kumar K."/>
            <person name="McCouch S."/>
            <person name="Juretic N."/>
            <person name="Hoen D."/>
            <person name="Wright S."/>
            <person name="Bruskiewich R."/>
            <person name="Bureau T."/>
            <person name="Miyao A."/>
            <person name="Hirochika H."/>
            <person name="Nishikawa T."/>
            <person name="Kadowaki K."/>
            <person name="Sugiura M."/>
            <person name="Burr B."/>
            <person name="Sasaki T."/>
        </authorList>
    </citation>
    <scope>NUCLEOTIDE SEQUENCE [LARGE SCALE GENOMIC DNA]</scope>
    <source>
        <strain evidence="13">cv. Nipponbare</strain>
    </source>
</reference>
<dbReference type="GO" id="GO:0061630">
    <property type="term" value="F:ubiquitin protein ligase activity"/>
    <property type="evidence" value="ECO:0007669"/>
    <property type="project" value="UniProtKB-EC"/>
</dbReference>
<dbReference type="AlphaFoldDB" id="A0A0N7KNR2"/>
<gene>
    <name evidence="12" type="ordered locus">Os07g0580733</name>
    <name evidence="12" type="ORF">OSNPB_070580733</name>
</gene>
<evidence type="ECO:0000313" key="12">
    <source>
        <dbReference type="EMBL" id="BAT02330.1"/>
    </source>
</evidence>
<dbReference type="Pfam" id="PF11145">
    <property type="entry name" value="DUF2921"/>
    <property type="match status" value="1"/>
</dbReference>
<keyword evidence="8 10" id="KW-1133">Transmembrane helix</keyword>
<reference evidence="12 13" key="3">
    <citation type="journal article" date="2013" name="Rice">
        <title>Improvement of the Oryza sativa Nipponbare reference genome using next generation sequence and optical map data.</title>
        <authorList>
            <person name="Kawahara Y."/>
            <person name="de la Bastide M."/>
            <person name="Hamilton J.P."/>
            <person name="Kanamori H."/>
            <person name="McCombie W.R."/>
            <person name="Ouyang S."/>
            <person name="Schwartz D.C."/>
            <person name="Tanaka T."/>
            <person name="Wu J."/>
            <person name="Zhou S."/>
            <person name="Childs K.L."/>
            <person name="Davidson R.M."/>
            <person name="Lin H."/>
            <person name="Quesada-Ocampo L."/>
            <person name="Vaillancourt B."/>
            <person name="Sakai H."/>
            <person name="Lee S.S."/>
            <person name="Kim J."/>
            <person name="Numa H."/>
            <person name="Itoh T."/>
            <person name="Buell C.R."/>
            <person name="Matsumoto T."/>
        </authorList>
    </citation>
    <scope>NUCLEOTIDE SEQUENCE [LARGE SCALE GENOMIC DNA]</scope>
    <source>
        <strain evidence="13">cv. Nipponbare</strain>
    </source>
</reference>
<evidence type="ECO:0000256" key="8">
    <source>
        <dbReference type="ARBA" id="ARBA00022989"/>
    </source>
</evidence>
<keyword evidence="5" id="KW-0808">Transferase</keyword>